<comment type="caution">
    <text evidence="1">The sequence shown here is derived from an EMBL/GenBank/DDBJ whole genome shotgun (WGS) entry which is preliminary data.</text>
</comment>
<dbReference type="EMBL" id="LODT01000013">
    <property type="protein sequence ID" value="KYR00958.1"/>
    <property type="molecule type" value="Genomic_DNA"/>
</dbReference>
<keyword evidence="2" id="KW-1185">Reference proteome</keyword>
<dbReference type="Proteomes" id="UP000076078">
    <property type="component" value="Unassembled WGS sequence"/>
</dbReference>
<organism evidence="1 2">
    <name type="scientific">Tieghemostelium lacteum</name>
    <name type="common">Slime mold</name>
    <name type="synonym">Dictyostelium lacteum</name>
    <dbReference type="NCBI Taxonomy" id="361077"/>
    <lineage>
        <taxon>Eukaryota</taxon>
        <taxon>Amoebozoa</taxon>
        <taxon>Evosea</taxon>
        <taxon>Eumycetozoa</taxon>
        <taxon>Dictyostelia</taxon>
        <taxon>Dictyosteliales</taxon>
        <taxon>Raperosteliaceae</taxon>
        <taxon>Tieghemostelium</taxon>
    </lineage>
</organism>
<protein>
    <submittedName>
        <fullName evidence="1">Uncharacterized protein</fullName>
    </submittedName>
</protein>
<proteinExistence type="predicted"/>
<evidence type="ECO:0000313" key="2">
    <source>
        <dbReference type="Proteomes" id="UP000076078"/>
    </source>
</evidence>
<dbReference type="InParanoid" id="A0A152A3Z2"/>
<accession>A0A152A3Z2</accession>
<name>A0A152A3Z2_TIELA</name>
<evidence type="ECO:0000313" key="1">
    <source>
        <dbReference type="EMBL" id="KYR00958.1"/>
    </source>
</evidence>
<reference evidence="1 2" key="1">
    <citation type="submission" date="2015-12" db="EMBL/GenBank/DDBJ databases">
        <title>Dictyostelia acquired genes for synthesis and detection of signals that induce cell-type specialization by lateral gene transfer from prokaryotes.</title>
        <authorList>
            <person name="Gloeckner G."/>
            <person name="Schaap P."/>
        </authorList>
    </citation>
    <scope>NUCLEOTIDE SEQUENCE [LARGE SCALE GENOMIC DNA]</scope>
    <source>
        <strain evidence="1 2">TK</strain>
    </source>
</reference>
<dbReference type="AlphaFoldDB" id="A0A152A3Z2"/>
<sequence length="601" mass="69733">MISISFLSDYHEKYPVVLPNYIIIKILNEITLSHVTGQAFNSNRLKALCLFVTRILLVCKEWKNNIVPRIYVKKFYLYSVEHIEMVRYLHRVGIKAPVGWHQDAVDKNTKQYLVKDTKHYITDIKLVDVNNSERIDRVIDNFIDRDSLSELDIHCTNIQLLQEFFQKSSPLTSLTDLLVTLEDEDKYPGADGELEKINQLFLVQNQLNELKRLKINAKVTGVDGNPYVESISSLFQLRSLTSLSLLRVKCSVPCLRSIIRGCASLREFQAFCRFSSETKDSFIFNQVLEELVYNRNLTSVTFSTSDYYSTYEYYSISMKVLIHLLNENHTLTRLALTEVDVDYSESDTTQYERISNQTMQYLSFTKNYTILKAIYNLWSGPSAIVNSHITWNSDESTFQCIRDHLPQLCTATIRCEGISHYQYLQNIINLNLPSLKQLIITPHYNAQNNLPIQEFFSDLQHNTFIKELYFETVWSNGDFHQLLLNTSTISHINIPLDSVDLVGFSDAICKNRTVTQLYIYYTVYHNCSLAELLEYISKIIITNESLLSLSFTFPFNSKKEFLITDQLDKFKLALANRKSLQYLNISPTKNNELQKLIDSII</sequence>
<gene>
    <name evidence="1" type="ORF">DLAC_03022</name>
</gene>